<dbReference type="OrthoDB" id="2156306at2"/>
<evidence type="ECO:0000256" key="7">
    <source>
        <dbReference type="SAM" id="Phobius"/>
    </source>
</evidence>
<dbReference type="InterPro" id="IPR022324">
    <property type="entry name" value="Bacilysin_exporter_BacE_put"/>
</dbReference>
<evidence type="ECO:0000256" key="2">
    <source>
        <dbReference type="ARBA" id="ARBA00022448"/>
    </source>
</evidence>
<keyword evidence="3" id="KW-1003">Cell membrane</keyword>
<dbReference type="AlphaFoldDB" id="A0A3N5C5I0"/>
<keyword evidence="4 7" id="KW-0812">Transmembrane</keyword>
<keyword evidence="10" id="KW-1185">Reference proteome</keyword>
<proteinExistence type="predicted"/>
<gene>
    <name evidence="9" type="ORF">EDC24_1957</name>
</gene>
<dbReference type="GO" id="GO:0005886">
    <property type="term" value="C:plasma membrane"/>
    <property type="evidence" value="ECO:0007669"/>
    <property type="project" value="UniProtKB-SubCell"/>
</dbReference>
<evidence type="ECO:0000256" key="3">
    <source>
        <dbReference type="ARBA" id="ARBA00022475"/>
    </source>
</evidence>
<feature type="transmembrane region" description="Helical" evidence="7">
    <location>
        <begin position="281"/>
        <end position="300"/>
    </location>
</feature>
<feature type="transmembrane region" description="Helical" evidence="7">
    <location>
        <begin position="215"/>
        <end position="232"/>
    </location>
</feature>
<keyword evidence="2" id="KW-0813">Transport</keyword>
<dbReference type="SUPFAM" id="SSF103473">
    <property type="entry name" value="MFS general substrate transporter"/>
    <property type="match status" value="1"/>
</dbReference>
<organism evidence="9 10">
    <name type="scientific">Aquisalibacillus elongatus</name>
    <dbReference type="NCBI Taxonomy" id="485577"/>
    <lineage>
        <taxon>Bacteria</taxon>
        <taxon>Bacillati</taxon>
        <taxon>Bacillota</taxon>
        <taxon>Bacilli</taxon>
        <taxon>Bacillales</taxon>
        <taxon>Bacillaceae</taxon>
        <taxon>Aquisalibacillus</taxon>
    </lineage>
</organism>
<sequence>MKNEWRNPAILLASLGLGNIGNFIYLVTINILVFDMTGSATAVATLWLIGPLTNIVMKLWTGSYIDFRSKRHIMIQTYIVRGLFIMMLPFVSHVALIYVILVILNMANAFFGPSSTTYITLTISKSMRKQFNSIRSFTSSSAFIIGPSIGGGLILLTSIQSTLWINGLFFIIAALLLLLIPNNENIDKSTIPKLTLSQVKQDFVVVKQFMAVHKYIAIVYLGFVFVMVATFAMDAQEVVFAQQVIGLSEVEYSWLVSITGIGSVVGGLILSIFSKHFSIRFMISIGIVMASVGYVIYAFSWSFASITIGFMLLGFFLVFLNAGISTFYQNNVQTDLMGRVTSIIQLIQSALQVILILLVGLLGDLISLRVTIIGLSSLMLISALFYVYLVFQPKYKKFYAEDEQL</sequence>
<feature type="transmembrane region" description="Helical" evidence="7">
    <location>
        <begin position="39"/>
        <end position="57"/>
    </location>
</feature>
<dbReference type="PROSITE" id="PS50850">
    <property type="entry name" value="MFS"/>
    <property type="match status" value="1"/>
</dbReference>
<evidence type="ECO:0000313" key="10">
    <source>
        <dbReference type="Proteomes" id="UP000276443"/>
    </source>
</evidence>
<dbReference type="InterPro" id="IPR020846">
    <property type="entry name" value="MFS_dom"/>
</dbReference>
<feature type="transmembrane region" description="Helical" evidence="7">
    <location>
        <begin position="107"/>
        <end position="124"/>
    </location>
</feature>
<dbReference type="Proteomes" id="UP000276443">
    <property type="component" value="Unassembled WGS sequence"/>
</dbReference>
<evidence type="ECO:0000256" key="1">
    <source>
        <dbReference type="ARBA" id="ARBA00004651"/>
    </source>
</evidence>
<feature type="transmembrane region" description="Helical" evidence="7">
    <location>
        <begin position="306"/>
        <end position="328"/>
    </location>
</feature>
<dbReference type="EMBL" id="RKRF01000009">
    <property type="protein sequence ID" value="RPF53455.1"/>
    <property type="molecule type" value="Genomic_DNA"/>
</dbReference>
<feature type="transmembrane region" description="Helical" evidence="7">
    <location>
        <begin position="368"/>
        <end position="391"/>
    </location>
</feature>
<dbReference type="RefSeq" id="WP_124221995.1">
    <property type="nucleotide sequence ID" value="NZ_RKRF01000009.1"/>
</dbReference>
<reference evidence="9 10" key="1">
    <citation type="submission" date="2018-11" db="EMBL/GenBank/DDBJ databases">
        <title>Genomic Encyclopedia of Type Strains, Phase IV (KMG-IV): sequencing the most valuable type-strain genomes for metagenomic binning, comparative biology and taxonomic classification.</title>
        <authorList>
            <person name="Goeker M."/>
        </authorList>
    </citation>
    <scope>NUCLEOTIDE SEQUENCE [LARGE SCALE GENOMIC DNA]</scope>
    <source>
        <strain evidence="9 10">DSM 18090</strain>
    </source>
</reference>
<dbReference type="PANTHER" id="PTHR43266:SF2">
    <property type="entry name" value="MAJOR FACILITATOR SUPERFAMILY (MFS) PROFILE DOMAIN-CONTAINING PROTEIN"/>
    <property type="match status" value="1"/>
</dbReference>
<evidence type="ECO:0000256" key="5">
    <source>
        <dbReference type="ARBA" id="ARBA00022989"/>
    </source>
</evidence>
<dbReference type="Gene3D" id="1.20.1250.20">
    <property type="entry name" value="MFS general substrate transporter like domains"/>
    <property type="match status" value="1"/>
</dbReference>
<feature type="domain" description="Major facilitator superfamily (MFS) profile" evidence="8">
    <location>
        <begin position="1"/>
        <end position="394"/>
    </location>
</feature>
<evidence type="ECO:0000256" key="6">
    <source>
        <dbReference type="ARBA" id="ARBA00023136"/>
    </source>
</evidence>
<comment type="subcellular location">
    <subcellularLocation>
        <location evidence="1">Cell membrane</location>
        <topology evidence="1">Multi-pass membrane protein</topology>
    </subcellularLocation>
</comment>
<feature type="transmembrane region" description="Helical" evidence="7">
    <location>
        <begin position="9"/>
        <end position="33"/>
    </location>
</feature>
<keyword evidence="6 7" id="KW-0472">Membrane</keyword>
<dbReference type="CDD" id="cd06173">
    <property type="entry name" value="MFS_MefA_like"/>
    <property type="match status" value="1"/>
</dbReference>
<dbReference type="GO" id="GO:0022857">
    <property type="term" value="F:transmembrane transporter activity"/>
    <property type="evidence" value="ECO:0007669"/>
    <property type="project" value="InterPro"/>
</dbReference>
<comment type="caution">
    <text evidence="9">The sequence shown here is derived from an EMBL/GenBank/DDBJ whole genome shotgun (WGS) entry which is preliminary data.</text>
</comment>
<accession>A0A3N5C5I0</accession>
<protein>
    <submittedName>
        <fullName evidence="9">MFS transporter</fullName>
    </submittedName>
</protein>
<keyword evidence="5 7" id="KW-1133">Transmembrane helix</keyword>
<feature type="transmembrane region" description="Helical" evidence="7">
    <location>
        <begin position="78"/>
        <end position="101"/>
    </location>
</feature>
<feature type="transmembrane region" description="Helical" evidence="7">
    <location>
        <begin position="340"/>
        <end position="362"/>
    </location>
</feature>
<name>A0A3N5C5I0_9BACI</name>
<feature type="transmembrane region" description="Helical" evidence="7">
    <location>
        <begin position="136"/>
        <end position="157"/>
    </location>
</feature>
<dbReference type="Pfam" id="PF07690">
    <property type="entry name" value="MFS_1"/>
    <property type="match status" value="1"/>
</dbReference>
<dbReference type="InterPro" id="IPR036259">
    <property type="entry name" value="MFS_trans_sf"/>
</dbReference>
<feature type="transmembrane region" description="Helical" evidence="7">
    <location>
        <begin position="163"/>
        <end position="180"/>
    </location>
</feature>
<evidence type="ECO:0000256" key="4">
    <source>
        <dbReference type="ARBA" id="ARBA00022692"/>
    </source>
</evidence>
<evidence type="ECO:0000259" key="8">
    <source>
        <dbReference type="PROSITE" id="PS50850"/>
    </source>
</evidence>
<dbReference type="PANTHER" id="PTHR43266">
    <property type="entry name" value="MACROLIDE-EFFLUX PROTEIN"/>
    <property type="match status" value="1"/>
</dbReference>
<evidence type="ECO:0000313" key="9">
    <source>
        <dbReference type="EMBL" id="RPF53455.1"/>
    </source>
</evidence>
<dbReference type="PRINTS" id="PR01988">
    <property type="entry name" value="EXPORTERBACE"/>
</dbReference>
<dbReference type="InterPro" id="IPR011701">
    <property type="entry name" value="MFS"/>
</dbReference>
<feature type="transmembrane region" description="Helical" evidence="7">
    <location>
        <begin position="252"/>
        <end position="274"/>
    </location>
</feature>